<sequence>MMALSSRHSTQHMSGSCTRTFFTFGILMLPFYPASKDKCLILRFLGLASWVEVDGTGVVTSTPMLLRLVLNKSFSGRDAFINDRFLPMISSSKSVFGIFLMKSPCASLWARLSLGFFARRRPGCNHAPIQKIMFLLLAMNGSANLMTTEAPWVRSPA</sequence>
<accession>A0AAE1A5X5</accession>
<gene>
    <name evidence="1" type="ORF">RRG08_053847</name>
</gene>
<comment type="caution">
    <text evidence="1">The sequence shown here is derived from an EMBL/GenBank/DDBJ whole genome shotgun (WGS) entry which is preliminary data.</text>
</comment>
<name>A0AAE1A5X5_9GAST</name>
<keyword evidence="2" id="KW-1185">Reference proteome</keyword>
<organism evidence="1 2">
    <name type="scientific">Elysia crispata</name>
    <name type="common">lettuce slug</name>
    <dbReference type="NCBI Taxonomy" id="231223"/>
    <lineage>
        <taxon>Eukaryota</taxon>
        <taxon>Metazoa</taxon>
        <taxon>Spiralia</taxon>
        <taxon>Lophotrochozoa</taxon>
        <taxon>Mollusca</taxon>
        <taxon>Gastropoda</taxon>
        <taxon>Heterobranchia</taxon>
        <taxon>Euthyneura</taxon>
        <taxon>Panpulmonata</taxon>
        <taxon>Sacoglossa</taxon>
        <taxon>Placobranchoidea</taxon>
        <taxon>Plakobranchidae</taxon>
        <taxon>Elysia</taxon>
    </lineage>
</organism>
<protein>
    <submittedName>
        <fullName evidence="1">Uncharacterized protein</fullName>
    </submittedName>
</protein>
<dbReference type="EMBL" id="JAWDGP010002572">
    <property type="protein sequence ID" value="KAK3781929.1"/>
    <property type="molecule type" value="Genomic_DNA"/>
</dbReference>
<evidence type="ECO:0000313" key="2">
    <source>
        <dbReference type="Proteomes" id="UP001283361"/>
    </source>
</evidence>
<dbReference type="AlphaFoldDB" id="A0AAE1A5X5"/>
<dbReference type="Proteomes" id="UP001283361">
    <property type="component" value="Unassembled WGS sequence"/>
</dbReference>
<reference evidence="1" key="1">
    <citation type="journal article" date="2023" name="G3 (Bethesda)">
        <title>A reference genome for the long-term kleptoplast-retaining sea slug Elysia crispata morphotype clarki.</title>
        <authorList>
            <person name="Eastman K.E."/>
            <person name="Pendleton A.L."/>
            <person name="Shaikh M.A."/>
            <person name="Suttiyut T."/>
            <person name="Ogas R."/>
            <person name="Tomko P."/>
            <person name="Gavelis G."/>
            <person name="Widhalm J.R."/>
            <person name="Wisecaver J.H."/>
        </authorList>
    </citation>
    <scope>NUCLEOTIDE SEQUENCE</scope>
    <source>
        <strain evidence="1">ECLA1</strain>
    </source>
</reference>
<evidence type="ECO:0000313" key="1">
    <source>
        <dbReference type="EMBL" id="KAK3781929.1"/>
    </source>
</evidence>
<proteinExistence type="predicted"/>